<dbReference type="NCBIfam" id="NF001986">
    <property type="entry name" value="PRK00779.1"/>
    <property type="match status" value="1"/>
</dbReference>
<gene>
    <name evidence="9" type="ORF">DNFV4_00776</name>
</gene>
<dbReference type="PRINTS" id="PR00100">
    <property type="entry name" value="AOTCASE"/>
</dbReference>
<comment type="similarity">
    <text evidence="2 6">Belongs to the aspartate/ornithine carbamoyltransferase superfamily. OTCase family.</text>
</comment>
<dbReference type="InterPro" id="IPR002292">
    <property type="entry name" value="Orn/put_carbamltrans"/>
</dbReference>
<evidence type="ECO:0000256" key="1">
    <source>
        <dbReference type="ARBA" id="ARBA00004975"/>
    </source>
</evidence>
<keyword evidence="6" id="KW-0963">Cytoplasm</keyword>
<dbReference type="PRINTS" id="PR00102">
    <property type="entry name" value="OTCASE"/>
</dbReference>
<dbReference type="PANTHER" id="PTHR45753:SF3">
    <property type="entry name" value="ORNITHINE TRANSCARBAMYLASE, MITOCHONDRIAL"/>
    <property type="match status" value="1"/>
</dbReference>
<dbReference type="InterPro" id="IPR006132">
    <property type="entry name" value="Asp/Orn_carbamoyltranf_P-bd"/>
</dbReference>
<dbReference type="Gene3D" id="3.40.50.1370">
    <property type="entry name" value="Aspartate/ornithine carbamoyltransferase"/>
    <property type="match status" value="2"/>
</dbReference>
<proteinExistence type="inferred from homology"/>
<dbReference type="GO" id="GO:0005737">
    <property type="term" value="C:cytoplasm"/>
    <property type="evidence" value="ECO:0007669"/>
    <property type="project" value="UniProtKB-SubCell"/>
</dbReference>
<feature type="binding site" evidence="6">
    <location>
        <position position="119"/>
    </location>
    <ligand>
        <name>carbamoyl phosphate</name>
        <dbReference type="ChEBI" id="CHEBI:58228"/>
    </ligand>
</feature>
<comment type="catalytic activity">
    <reaction evidence="5 6">
        <text>carbamoyl phosphate + L-ornithine = L-citrulline + phosphate + H(+)</text>
        <dbReference type="Rhea" id="RHEA:19513"/>
        <dbReference type="ChEBI" id="CHEBI:15378"/>
        <dbReference type="ChEBI" id="CHEBI:43474"/>
        <dbReference type="ChEBI" id="CHEBI:46911"/>
        <dbReference type="ChEBI" id="CHEBI:57743"/>
        <dbReference type="ChEBI" id="CHEBI:58228"/>
        <dbReference type="EC" id="2.1.3.3"/>
    </reaction>
</comment>
<evidence type="ECO:0000256" key="4">
    <source>
        <dbReference type="ARBA" id="ARBA00022679"/>
    </source>
</evidence>
<dbReference type="KEGG" id="nti:DNFV4_00776"/>
<evidence type="ECO:0000313" key="10">
    <source>
        <dbReference type="Proteomes" id="UP001179121"/>
    </source>
</evidence>
<dbReference type="PANTHER" id="PTHR45753">
    <property type="entry name" value="ORNITHINE CARBAMOYLTRANSFERASE, MITOCHONDRIAL"/>
    <property type="match status" value="1"/>
</dbReference>
<feature type="binding site" evidence="6">
    <location>
        <position position="95"/>
    </location>
    <ligand>
        <name>carbamoyl phosphate</name>
        <dbReference type="ChEBI" id="CHEBI:58228"/>
    </ligand>
</feature>
<dbReference type="SUPFAM" id="SSF53671">
    <property type="entry name" value="Aspartate/ornithine carbamoyltransferase"/>
    <property type="match status" value="1"/>
</dbReference>
<accession>A0AA86MWH9</accession>
<feature type="domain" description="Aspartate/ornithine carbamoyltransferase Asp/Orn-binding" evidence="7">
    <location>
        <begin position="167"/>
        <end position="318"/>
    </location>
</feature>
<evidence type="ECO:0000259" key="7">
    <source>
        <dbReference type="Pfam" id="PF00185"/>
    </source>
</evidence>
<dbReference type="Pfam" id="PF00185">
    <property type="entry name" value="OTCace"/>
    <property type="match status" value="1"/>
</dbReference>
<dbReference type="EMBL" id="OX365700">
    <property type="protein sequence ID" value="CAI4030348.1"/>
    <property type="molecule type" value="Genomic_DNA"/>
</dbReference>
<feature type="binding site" evidence="6">
    <location>
        <position position="177"/>
    </location>
    <ligand>
        <name>L-ornithine</name>
        <dbReference type="ChEBI" id="CHEBI:46911"/>
    </ligand>
</feature>
<dbReference type="InterPro" id="IPR006131">
    <property type="entry name" value="Asp_carbamoyltransf_Asp/Orn-bd"/>
</dbReference>
<dbReference type="InterPro" id="IPR006130">
    <property type="entry name" value="Asp/Orn_carbamoylTrfase"/>
</dbReference>
<evidence type="ECO:0000256" key="5">
    <source>
        <dbReference type="ARBA" id="ARBA00048772"/>
    </source>
</evidence>
<feature type="binding site" evidence="6">
    <location>
        <begin position="245"/>
        <end position="246"/>
    </location>
    <ligand>
        <name>L-ornithine</name>
        <dbReference type="ChEBI" id="CHEBI:46911"/>
    </ligand>
</feature>
<keyword evidence="4 6" id="KW-0808">Transferase</keyword>
<feature type="binding site" evidence="6">
    <location>
        <position position="309"/>
    </location>
    <ligand>
        <name>carbamoyl phosphate</name>
        <dbReference type="ChEBI" id="CHEBI:58228"/>
    </ligand>
</feature>
<dbReference type="GO" id="GO:0016597">
    <property type="term" value="F:amino acid binding"/>
    <property type="evidence" value="ECO:0007669"/>
    <property type="project" value="InterPro"/>
</dbReference>
<feature type="binding site" evidence="6">
    <location>
        <begin position="68"/>
        <end position="71"/>
    </location>
    <ligand>
        <name>carbamoyl phosphate</name>
        <dbReference type="ChEBI" id="CHEBI:58228"/>
    </ligand>
</feature>
<dbReference type="EC" id="2.1.3.3" evidence="3 6"/>
<evidence type="ECO:0000256" key="6">
    <source>
        <dbReference type="HAMAP-Rule" id="MF_01109"/>
    </source>
</evidence>
<reference evidence="9" key="1">
    <citation type="submission" date="2022-10" db="EMBL/GenBank/DDBJ databases">
        <authorList>
            <person name="Koch H."/>
        </authorList>
    </citation>
    <scope>NUCLEOTIDE SEQUENCE</scope>
    <source>
        <strain evidence="9">DNF</strain>
    </source>
</reference>
<dbReference type="FunFam" id="3.40.50.1370:FF:000008">
    <property type="entry name" value="Ornithine carbamoyltransferase"/>
    <property type="match status" value="1"/>
</dbReference>
<sequence>MARSARTAGRTSPLRTIQKDLLSLASVPRESVQALLLLAARLKDMQRRGKPHAWLAGRTIGLLFQKASTRTRVSFEVGMNQLGGQALFLPIGDIQLSRGESIADTARVLSRYLDGLVIRTYDQTIVEEWAREATVPVINGLTDLHHPCQALSDLLTIQEKKGRLKALRLAYVGDGNNMTNSLIEAAVKVGMSVSCGCPKGYQPDSTVVEQARQEAAKTGSAIELSDDPEVAVKDADIVYTDVWISMGQEREQARRLKAFSDYQVNERLMKRARPDAIVMHCLPAHRGEEISAKVLDGPQSVVLDQAENRLHMQKAILVELVRPLGRAQT</sequence>
<evidence type="ECO:0000259" key="8">
    <source>
        <dbReference type="Pfam" id="PF02729"/>
    </source>
</evidence>
<dbReference type="HAMAP" id="MF_01109">
    <property type="entry name" value="OTCase"/>
    <property type="match status" value="1"/>
</dbReference>
<evidence type="ECO:0000256" key="3">
    <source>
        <dbReference type="ARBA" id="ARBA00013007"/>
    </source>
</evidence>
<comment type="subcellular location">
    <subcellularLocation>
        <location evidence="6">Cytoplasm</location>
    </subcellularLocation>
</comment>
<protein>
    <recommendedName>
        <fullName evidence="3 6">Ornithine carbamoyltransferase</fullName>
        <shortName evidence="6">OTCase</shortName>
        <ecNumber evidence="3 6">2.1.3.3</ecNumber>
    </recommendedName>
</protein>
<dbReference type="InterPro" id="IPR036901">
    <property type="entry name" value="Asp/Orn_carbamoylTrfase_sf"/>
</dbReference>
<dbReference type="Proteomes" id="UP001179121">
    <property type="component" value="Chromosome"/>
</dbReference>
<dbReference type="GO" id="GO:0019240">
    <property type="term" value="P:citrulline biosynthetic process"/>
    <property type="evidence" value="ECO:0007669"/>
    <property type="project" value="TreeGrafter"/>
</dbReference>
<dbReference type="GO" id="GO:0042450">
    <property type="term" value="P:L-arginine biosynthetic process via ornithine"/>
    <property type="evidence" value="ECO:0007669"/>
    <property type="project" value="UniProtKB-UniRule"/>
</dbReference>
<feature type="domain" description="Aspartate/ornithine carbamoyltransferase carbamoyl-P binding" evidence="8">
    <location>
        <begin position="19"/>
        <end position="159"/>
    </location>
</feature>
<feature type="binding site" evidence="6">
    <location>
        <begin position="146"/>
        <end position="149"/>
    </location>
    <ligand>
        <name>carbamoyl phosphate</name>
        <dbReference type="ChEBI" id="CHEBI:58228"/>
    </ligand>
</feature>
<dbReference type="AlphaFoldDB" id="A0AA86MWH9"/>
<comment type="pathway">
    <text evidence="1">Amino-acid biosynthesis; L-arginine biosynthesis; L-arginine from L-ornithine and carbamoyl phosphate: step 1/3.</text>
</comment>
<feature type="binding site" evidence="6">
    <location>
        <position position="241"/>
    </location>
    <ligand>
        <name>L-ornithine</name>
        <dbReference type="ChEBI" id="CHEBI:46911"/>
    </ligand>
</feature>
<name>A0AA86MWH9_9BACT</name>
<keyword evidence="10" id="KW-1185">Reference proteome</keyword>
<dbReference type="Pfam" id="PF02729">
    <property type="entry name" value="OTCace_N"/>
    <property type="match status" value="1"/>
</dbReference>
<evidence type="ECO:0000313" key="9">
    <source>
        <dbReference type="EMBL" id="CAI4030348.1"/>
    </source>
</evidence>
<dbReference type="NCBIfam" id="TIGR00658">
    <property type="entry name" value="orni_carb_tr"/>
    <property type="match status" value="1"/>
</dbReference>
<dbReference type="InterPro" id="IPR024904">
    <property type="entry name" value="OTCase_ArgI"/>
</dbReference>
<organism evidence="9 10">
    <name type="scientific">Nitrospira tepida</name>
    <dbReference type="NCBI Taxonomy" id="2973512"/>
    <lineage>
        <taxon>Bacteria</taxon>
        <taxon>Pseudomonadati</taxon>
        <taxon>Nitrospirota</taxon>
        <taxon>Nitrospiria</taxon>
        <taxon>Nitrospirales</taxon>
        <taxon>Nitrospiraceae</taxon>
        <taxon>Nitrospira</taxon>
    </lineage>
</organism>
<dbReference type="RefSeq" id="WP_289267339.1">
    <property type="nucleotide sequence ID" value="NZ_OX365700.1"/>
</dbReference>
<dbReference type="PROSITE" id="PS00097">
    <property type="entry name" value="CARBAMOYLTRANSFERASE"/>
    <property type="match status" value="1"/>
</dbReference>
<evidence type="ECO:0000256" key="2">
    <source>
        <dbReference type="ARBA" id="ARBA00007805"/>
    </source>
</evidence>
<feature type="binding site" evidence="6">
    <location>
        <begin position="281"/>
        <end position="282"/>
    </location>
    <ligand>
        <name>carbamoyl phosphate</name>
        <dbReference type="ChEBI" id="CHEBI:58228"/>
    </ligand>
</feature>
<dbReference type="GO" id="GO:0004585">
    <property type="term" value="F:ornithine carbamoyltransferase activity"/>
    <property type="evidence" value="ECO:0007669"/>
    <property type="project" value="UniProtKB-UniRule"/>
</dbReference>